<protein>
    <submittedName>
        <fullName evidence="1">Uncharacterized protein</fullName>
    </submittedName>
</protein>
<dbReference type="EMBL" id="MU393604">
    <property type="protein sequence ID" value="KAI4859992.1"/>
    <property type="molecule type" value="Genomic_DNA"/>
</dbReference>
<keyword evidence="2" id="KW-1185">Reference proteome</keyword>
<reference evidence="1 2" key="1">
    <citation type="journal article" date="2022" name="New Phytol.">
        <title>Ecological generalism drives hyperdiversity of secondary metabolite gene clusters in xylarialean endophytes.</title>
        <authorList>
            <person name="Franco M.E.E."/>
            <person name="Wisecaver J.H."/>
            <person name="Arnold A.E."/>
            <person name="Ju Y.M."/>
            <person name="Slot J.C."/>
            <person name="Ahrendt S."/>
            <person name="Moore L.P."/>
            <person name="Eastman K.E."/>
            <person name="Scott K."/>
            <person name="Konkel Z."/>
            <person name="Mondo S.J."/>
            <person name="Kuo A."/>
            <person name="Hayes R.D."/>
            <person name="Haridas S."/>
            <person name="Andreopoulos B."/>
            <person name="Riley R."/>
            <person name="LaButti K."/>
            <person name="Pangilinan J."/>
            <person name="Lipzen A."/>
            <person name="Amirebrahimi M."/>
            <person name="Yan J."/>
            <person name="Adam C."/>
            <person name="Keymanesh K."/>
            <person name="Ng V."/>
            <person name="Louie K."/>
            <person name="Northen T."/>
            <person name="Drula E."/>
            <person name="Henrissat B."/>
            <person name="Hsieh H.M."/>
            <person name="Youens-Clark K."/>
            <person name="Lutzoni F."/>
            <person name="Miadlikowska J."/>
            <person name="Eastwood D.C."/>
            <person name="Hamelin R.C."/>
            <person name="Grigoriev I.V."/>
            <person name="U'Ren J.M."/>
        </authorList>
    </citation>
    <scope>NUCLEOTIDE SEQUENCE [LARGE SCALE GENOMIC DNA]</scope>
    <source>
        <strain evidence="1 2">CBS 119005</strain>
    </source>
</reference>
<gene>
    <name evidence="1" type="ORF">F4820DRAFT_130243</name>
</gene>
<name>A0ACB9YLC6_9PEZI</name>
<proteinExistence type="predicted"/>
<organism evidence="1 2">
    <name type="scientific">Hypoxylon rubiginosum</name>
    <dbReference type="NCBI Taxonomy" id="110542"/>
    <lineage>
        <taxon>Eukaryota</taxon>
        <taxon>Fungi</taxon>
        <taxon>Dikarya</taxon>
        <taxon>Ascomycota</taxon>
        <taxon>Pezizomycotina</taxon>
        <taxon>Sordariomycetes</taxon>
        <taxon>Xylariomycetidae</taxon>
        <taxon>Xylariales</taxon>
        <taxon>Hypoxylaceae</taxon>
        <taxon>Hypoxylon</taxon>
    </lineage>
</organism>
<dbReference type="Proteomes" id="UP001497700">
    <property type="component" value="Unassembled WGS sequence"/>
</dbReference>
<evidence type="ECO:0000313" key="1">
    <source>
        <dbReference type="EMBL" id="KAI4859992.1"/>
    </source>
</evidence>
<sequence>MKNVLQILGFTALAAGAAVPAAARALYFLENNPSGANIVSLKVSSQDGSLSDPTRISTGGSGLIGVGNTGAAVMMDTLFSQDAVVVSGSHLFAVNPGTNTVSLFSIPKHDPWHPQLVGSPVPSGGDFPMSIAYSPRHRLACVANSGAMNTVQCYDVTVAGLRPSGEPMPLPLNQTTPPAGPPSTVSDILFNPSQSTLVVTIKGSGTGPGYIYAYPVSYGKVHPSPRVSRPAALGLNFGLSFLGSDSRAIIADPGFGGAFVDFDCNLDASVSKVINITGNAATCWTQYSADLHTAYLLDAATTNIAVLDAASMEVKSTLASPAVTAGKFDAAIGDGHLYTLDASDSISVYSLNESTAVQTFNLTGFGSRQLFQGMAFYGGSVY</sequence>
<accession>A0ACB9YLC6</accession>
<evidence type="ECO:0000313" key="2">
    <source>
        <dbReference type="Proteomes" id="UP001497700"/>
    </source>
</evidence>
<comment type="caution">
    <text evidence="1">The sequence shown here is derived from an EMBL/GenBank/DDBJ whole genome shotgun (WGS) entry which is preliminary data.</text>
</comment>